<sequence>NACPKRRYGLGHPQWQVLSSTGNYAASSSSGIRHGNWEPIRVSESEENSACRDGEFSSHAEEPINLECM</sequence>
<gene>
    <name evidence="1" type="ORF">NEZAVI_LOCUS5513</name>
</gene>
<keyword evidence="2" id="KW-1185">Reference proteome</keyword>
<name>A0A9P0EBM4_NEZVI</name>
<evidence type="ECO:0000313" key="1">
    <source>
        <dbReference type="EMBL" id="CAH1395201.1"/>
    </source>
</evidence>
<evidence type="ECO:0000313" key="2">
    <source>
        <dbReference type="Proteomes" id="UP001152798"/>
    </source>
</evidence>
<protein>
    <submittedName>
        <fullName evidence="1">Uncharacterized protein</fullName>
    </submittedName>
</protein>
<dbReference type="AlphaFoldDB" id="A0A9P0EBM4"/>
<feature type="non-terminal residue" evidence="1">
    <location>
        <position position="1"/>
    </location>
</feature>
<reference evidence="1" key="1">
    <citation type="submission" date="2022-01" db="EMBL/GenBank/DDBJ databases">
        <authorList>
            <person name="King R."/>
        </authorList>
    </citation>
    <scope>NUCLEOTIDE SEQUENCE</scope>
</reference>
<dbReference type="Proteomes" id="UP001152798">
    <property type="component" value="Chromosome 3"/>
</dbReference>
<dbReference type="EMBL" id="OV725079">
    <property type="protein sequence ID" value="CAH1395201.1"/>
    <property type="molecule type" value="Genomic_DNA"/>
</dbReference>
<proteinExistence type="predicted"/>
<feature type="non-terminal residue" evidence="1">
    <location>
        <position position="69"/>
    </location>
</feature>
<organism evidence="1 2">
    <name type="scientific">Nezara viridula</name>
    <name type="common">Southern green stink bug</name>
    <name type="synonym">Cimex viridulus</name>
    <dbReference type="NCBI Taxonomy" id="85310"/>
    <lineage>
        <taxon>Eukaryota</taxon>
        <taxon>Metazoa</taxon>
        <taxon>Ecdysozoa</taxon>
        <taxon>Arthropoda</taxon>
        <taxon>Hexapoda</taxon>
        <taxon>Insecta</taxon>
        <taxon>Pterygota</taxon>
        <taxon>Neoptera</taxon>
        <taxon>Paraneoptera</taxon>
        <taxon>Hemiptera</taxon>
        <taxon>Heteroptera</taxon>
        <taxon>Panheteroptera</taxon>
        <taxon>Pentatomomorpha</taxon>
        <taxon>Pentatomoidea</taxon>
        <taxon>Pentatomidae</taxon>
        <taxon>Pentatominae</taxon>
        <taxon>Nezara</taxon>
    </lineage>
</organism>
<accession>A0A9P0EBM4</accession>